<dbReference type="InterPro" id="IPR027417">
    <property type="entry name" value="P-loop_NTPase"/>
</dbReference>
<dbReference type="SUPFAM" id="SSF52540">
    <property type="entry name" value="P-loop containing nucleoside triphosphate hydrolases"/>
    <property type="match status" value="1"/>
</dbReference>
<dbReference type="GO" id="GO:0005524">
    <property type="term" value="F:ATP binding"/>
    <property type="evidence" value="ECO:0007669"/>
    <property type="project" value="InterPro"/>
</dbReference>
<dbReference type="RefSeq" id="WP_099277842.1">
    <property type="nucleotide sequence ID" value="NZ_KZ304964.1"/>
</dbReference>
<dbReference type="PANTHER" id="PTHR34301">
    <property type="entry name" value="DNA-BINDING PROTEIN-RELATED"/>
    <property type="match status" value="1"/>
</dbReference>
<proteinExistence type="predicted"/>
<keyword evidence="3" id="KW-1185">Reference proteome</keyword>
<dbReference type="InterPro" id="IPR011579">
    <property type="entry name" value="ATPase_dom"/>
</dbReference>
<protein>
    <recommendedName>
        <fullName evidence="1">ATPase domain-containing protein</fullName>
    </recommendedName>
</protein>
<dbReference type="AlphaFoldDB" id="A0A2G1MEA5"/>
<evidence type="ECO:0000313" key="3">
    <source>
        <dbReference type="Proteomes" id="UP000221860"/>
    </source>
</evidence>
<dbReference type="Gene3D" id="3.40.50.300">
    <property type="entry name" value="P-loop containing nucleotide triphosphate hydrolases"/>
    <property type="match status" value="1"/>
</dbReference>
<evidence type="ECO:0000259" key="1">
    <source>
        <dbReference type="Pfam" id="PF01637"/>
    </source>
</evidence>
<comment type="caution">
    <text evidence="2">The sequence shown here is derived from an EMBL/GenBank/DDBJ whole genome shotgun (WGS) entry which is preliminary data.</text>
</comment>
<dbReference type="OrthoDB" id="8576717at2"/>
<gene>
    <name evidence="2" type="ORF">CJ301_13085</name>
</gene>
<organism evidence="2 3">
    <name type="scientific">Limimaricola cinnabarinus</name>
    <dbReference type="NCBI Taxonomy" id="1125964"/>
    <lineage>
        <taxon>Bacteria</taxon>
        <taxon>Pseudomonadati</taxon>
        <taxon>Pseudomonadota</taxon>
        <taxon>Alphaproteobacteria</taxon>
        <taxon>Rhodobacterales</taxon>
        <taxon>Paracoccaceae</taxon>
        <taxon>Limimaricola</taxon>
    </lineage>
</organism>
<sequence length="375" mass="40853">MTSSLHVPRAEDAARVASLLTPDPLTGSLAGLFLAAPRRTGKTTFLRSDLLPHLENENYAVIYVDLWSDRSADPADLIISRIKTALEQHDGLISRMRKTSPVDRVGMLGFSVGLKDSGPWSGTISDALEDLIKATDKDLVVIIDEAQQAVETDAGLNAMFALKAARDAINQAPGDQHLYLLMTGSHRDKLSTLVQNRQAPFFGGTVRPFPPLGSSYIASMAARVNEALAETAKLSPEDLEAAFKVVGRRPELLTDCLRDLIFAPEGAGPEALKRIASERKAQAEIDTLSEIASMTPLQQGILRIMARKGLAFQPFSEETREALKDVHRGRVPAVTTVQTALIALREKGFVWRREYGQYILDNADIAVALARSDDA</sequence>
<dbReference type="Pfam" id="PF01637">
    <property type="entry name" value="ATPase_2"/>
    <property type="match status" value="1"/>
</dbReference>
<accession>A0A2G1MEA5</accession>
<name>A0A2G1MEA5_9RHOB</name>
<evidence type="ECO:0000313" key="2">
    <source>
        <dbReference type="EMBL" id="PHP27069.1"/>
    </source>
</evidence>
<dbReference type="PANTHER" id="PTHR34301:SF8">
    <property type="entry name" value="ATPASE DOMAIN-CONTAINING PROTEIN"/>
    <property type="match status" value="1"/>
</dbReference>
<feature type="domain" description="ATPase" evidence="1">
    <location>
        <begin position="37"/>
        <end position="254"/>
    </location>
</feature>
<dbReference type="EMBL" id="NQWH01000021">
    <property type="protein sequence ID" value="PHP27069.1"/>
    <property type="molecule type" value="Genomic_DNA"/>
</dbReference>
<dbReference type="Proteomes" id="UP000221860">
    <property type="component" value="Unassembled WGS sequence"/>
</dbReference>
<reference evidence="2 3" key="1">
    <citation type="submission" date="2017-08" db="EMBL/GenBank/DDBJ databases">
        <title>Draft Genome Sequence of Loktanella cinnabarina Strain XM1, Isolated from Coastal Surface Water.</title>
        <authorList>
            <person name="Ma R."/>
            <person name="Wang J."/>
            <person name="Wang Q."/>
            <person name="Ma Z."/>
            <person name="Li J."/>
            <person name="Chen L."/>
        </authorList>
    </citation>
    <scope>NUCLEOTIDE SEQUENCE [LARGE SCALE GENOMIC DNA]</scope>
    <source>
        <strain evidence="2 3">XM1</strain>
    </source>
</reference>